<accession>A0A2W5XDY5</accession>
<evidence type="ECO:0000313" key="3">
    <source>
        <dbReference type="Proteomes" id="UP000249393"/>
    </source>
</evidence>
<evidence type="ECO:0000313" key="2">
    <source>
        <dbReference type="EMBL" id="PZR35791.1"/>
    </source>
</evidence>
<feature type="region of interest" description="Disordered" evidence="1">
    <location>
        <begin position="38"/>
        <end position="59"/>
    </location>
</feature>
<organism evidence="2 3">
    <name type="scientific">Caulobacter segnis</name>
    <dbReference type="NCBI Taxonomy" id="88688"/>
    <lineage>
        <taxon>Bacteria</taxon>
        <taxon>Pseudomonadati</taxon>
        <taxon>Pseudomonadota</taxon>
        <taxon>Alphaproteobacteria</taxon>
        <taxon>Caulobacterales</taxon>
        <taxon>Caulobacteraceae</taxon>
        <taxon>Caulobacter</taxon>
    </lineage>
</organism>
<protein>
    <submittedName>
        <fullName evidence="2">Uncharacterized protein</fullName>
    </submittedName>
</protein>
<reference evidence="2 3" key="1">
    <citation type="submission" date="2017-08" db="EMBL/GenBank/DDBJ databases">
        <title>Infants hospitalized years apart are colonized by the same room-sourced microbial strains.</title>
        <authorList>
            <person name="Brooks B."/>
            <person name="Olm M.R."/>
            <person name="Firek B.A."/>
            <person name="Baker R."/>
            <person name="Thomas B.C."/>
            <person name="Morowitz M.J."/>
            <person name="Banfield J.F."/>
        </authorList>
    </citation>
    <scope>NUCLEOTIDE SEQUENCE [LARGE SCALE GENOMIC DNA]</scope>
    <source>
        <strain evidence="2">S2_003_000_R2_4</strain>
    </source>
</reference>
<proteinExistence type="predicted"/>
<name>A0A2W5XDY5_9CAUL</name>
<evidence type="ECO:0000256" key="1">
    <source>
        <dbReference type="SAM" id="MobiDB-lite"/>
    </source>
</evidence>
<gene>
    <name evidence="2" type="ORF">DI526_05750</name>
</gene>
<comment type="caution">
    <text evidence="2">The sequence shown here is derived from an EMBL/GenBank/DDBJ whole genome shotgun (WGS) entry which is preliminary data.</text>
</comment>
<sequence>MPIFRVNIDREVTNWDRFVRYVEADTAEEAERLGAQLATAADDTAPDDAGPGNFDDELGDWHVNSVEPVDFDASEIDVVMSADDVAATVAASSYGDAL</sequence>
<dbReference type="Proteomes" id="UP000249393">
    <property type="component" value="Unassembled WGS sequence"/>
</dbReference>
<feature type="compositionally biased region" description="Low complexity" evidence="1">
    <location>
        <begin position="38"/>
        <end position="52"/>
    </location>
</feature>
<dbReference type="RefSeq" id="WP_304275247.1">
    <property type="nucleotide sequence ID" value="NZ_QFQZ01000012.1"/>
</dbReference>
<dbReference type="EMBL" id="QFQZ01000012">
    <property type="protein sequence ID" value="PZR35791.1"/>
    <property type="molecule type" value="Genomic_DNA"/>
</dbReference>
<dbReference type="AlphaFoldDB" id="A0A2W5XDY5"/>